<evidence type="ECO:0000313" key="1">
    <source>
        <dbReference type="EMBL" id="MBR7827143.1"/>
    </source>
</evidence>
<dbReference type="EMBL" id="JAGSOH010000029">
    <property type="protein sequence ID" value="MBR7827143.1"/>
    <property type="molecule type" value="Genomic_DNA"/>
</dbReference>
<evidence type="ECO:0000313" key="2">
    <source>
        <dbReference type="Proteomes" id="UP000676325"/>
    </source>
</evidence>
<dbReference type="RefSeq" id="WP_212518290.1">
    <property type="nucleotide sequence ID" value="NZ_JAGSOH010000029.1"/>
</dbReference>
<name>A0A941IJH9_9ACTN</name>
<dbReference type="Pfam" id="PF19450">
    <property type="entry name" value="DUF5988"/>
    <property type="match status" value="1"/>
</dbReference>
<comment type="caution">
    <text evidence="1">The sequence shown here is derived from an EMBL/GenBank/DDBJ whole genome shotgun (WGS) entry which is preliminary data.</text>
</comment>
<protein>
    <submittedName>
        <fullName evidence="1">Uncharacterized protein</fullName>
    </submittedName>
</protein>
<reference evidence="1" key="1">
    <citation type="submission" date="2021-04" db="EMBL/GenBank/DDBJ databases">
        <title>Genome based classification of Actinospica acidithermotolerans sp. nov., an actinobacterium isolated from an Indonesian hot spring.</title>
        <authorList>
            <person name="Kusuma A.B."/>
            <person name="Putra K.E."/>
            <person name="Nafisah S."/>
            <person name="Loh J."/>
            <person name="Nouioui I."/>
            <person name="Goodfellow M."/>
        </authorList>
    </citation>
    <scope>NUCLEOTIDE SEQUENCE</scope>
    <source>
        <strain evidence="1">MGRD01-02</strain>
    </source>
</reference>
<gene>
    <name evidence="1" type="ORF">KDK95_12570</name>
</gene>
<proteinExistence type="predicted"/>
<accession>A0A941IJH9</accession>
<sequence>MTNTTNPDHAYLEGGPNDLPERIVAISRPGHDVKIPLRNGYEHFRATARETDSADGRLPVYEWFERTEAVS</sequence>
<dbReference type="InterPro" id="IPR046030">
    <property type="entry name" value="DUF5988"/>
</dbReference>
<dbReference type="Proteomes" id="UP000676325">
    <property type="component" value="Unassembled WGS sequence"/>
</dbReference>
<organism evidence="1 2">
    <name type="scientific">Actinospica acidithermotolerans</name>
    <dbReference type="NCBI Taxonomy" id="2828514"/>
    <lineage>
        <taxon>Bacteria</taxon>
        <taxon>Bacillati</taxon>
        <taxon>Actinomycetota</taxon>
        <taxon>Actinomycetes</taxon>
        <taxon>Catenulisporales</taxon>
        <taxon>Actinospicaceae</taxon>
        <taxon>Actinospica</taxon>
    </lineage>
</organism>
<dbReference type="AlphaFoldDB" id="A0A941IJH9"/>
<keyword evidence="2" id="KW-1185">Reference proteome</keyword>